<dbReference type="Proteomes" id="UP000238325">
    <property type="component" value="Unassembled WGS sequence"/>
</dbReference>
<dbReference type="EMBL" id="PCPH01000003">
    <property type="protein sequence ID" value="PRB89545.1"/>
    <property type="molecule type" value="Genomic_DNA"/>
</dbReference>
<gene>
    <name evidence="1" type="ORF">CQ022_14395</name>
    <name evidence="2" type="ORF">CQ033_13290</name>
</gene>
<evidence type="ECO:0000313" key="4">
    <source>
        <dbReference type="Proteomes" id="UP000238534"/>
    </source>
</evidence>
<keyword evidence="3" id="KW-1185">Reference proteome</keyword>
<name>A0A2S9CS04_CHRCI</name>
<dbReference type="AlphaFoldDB" id="A0A2S9CS04"/>
<sequence length="197" mass="23772">MLKKKAYYKKQWRLLISYVCCDCEVLLRDCCTKCYNPITFHRLEQGNKKIIKIQSLNLCSFCDYDLTQDFDKANKNQIANQIKIYQILEQGYSENMHYSFSYFYLLQNIMTLLSRKHQVWGRLREACEFEFGTLPEINKNFTTWSIEDRIPIFEIACKIIKDHSFLRYLIITYNLRLSEFKKDHILPYSFEAIFKNI</sequence>
<dbReference type="Proteomes" id="UP000238534">
    <property type="component" value="Unassembled WGS sequence"/>
</dbReference>
<accession>A0A2S9CS04</accession>
<organism evidence="1 4">
    <name type="scientific">Chryseobacterium culicis</name>
    <dbReference type="NCBI Taxonomy" id="680127"/>
    <lineage>
        <taxon>Bacteria</taxon>
        <taxon>Pseudomonadati</taxon>
        <taxon>Bacteroidota</taxon>
        <taxon>Flavobacteriia</taxon>
        <taxon>Flavobacteriales</taxon>
        <taxon>Weeksellaceae</taxon>
        <taxon>Chryseobacterium group</taxon>
        <taxon>Chryseobacterium</taxon>
    </lineage>
</organism>
<evidence type="ECO:0000313" key="2">
    <source>
        <dbReference type="EMBL" id="PRB89545.1"/>
    </source>
</evidence>
<dbReference type="EMBL" id="PCPP01000002">
    <property type="protein sequence ID" value="PRB83303.1"/>
    <property type="molecule type" value="Genomic_DNA"/>
</dbReference>
<protein>
    <submittedName>
        <fullName evidence="1">Uncharacterized protein</fullName>
    </submittedName>
</protein>
<reference evidence="3 4" key="1">
    <citation type="submission" date="2017-09" db="EMBL/GenBank/DDBJ databases">
        <title>Genomic, metabolic, and phenotypic characteristics of bacterial isolates from the natural microbiome of the model nematode Caenorhabditis elegans.</title>
        <authorList>
            <person name="Zimmermann J."/>
            <person name="Obeng N."/>
            <person name="Yang W."/>
            <person name="Obeng O."/>
            <person name="Kissoyan K."/>
            <person name="Pees B."/>
            <person name="Dirksen P."/>
            <person name="Hoppner M."/>
            <person name="Franke A."/>
            <person name="Rosenstiel P."/>
            <person name="Leippe M."/>
            <person name="Dierking K."/>
            <person name="Kaleta C."/>
            <person name="Schulenburg H."/>
        </authorList>
    </citation>
    <scope>NUCLEOTIDE SEQUENCE [LARGE SCALE GENOMIC DNA]</scope>
    <source>
        <strain evidence="1 4">MYb25</strain>
        <strain evidence="2 3">MYb44</strain>
    </source>
</reference>
<evidence type="ECO:0000313" key="3">
    <source>
        <dbReference type="Proteomes" id="UP000238325"/>
    </source>
</evidence>
<comment type="caution">
    <text evidence="1">The sequence shown here is derived from an EMBL/GenBank/DDBJ whole genome shotgun (WGS) entry which is preliminary data.</text>
</comment>
<proteinExistence type="predicted"/>
<evidence type="ECO:0000313" key="1">
    <source>
        <dbReference type="EMBL" id="PRB83303.1"/>
    </source>
</evidence>